<name>A0A6V8L863_9ACTN</name>
<dbReference type="RefSeq" id="WP_173079341.1">
    <property type="nucleotide sequence ID" value="NZ_BAABJB010000013.1"/>
</dbReference>
<reference evidence="1 2" key="1">
    <citation type="submission" date="2020-03" db="EMBL/GenBank/DDBJ databases">
        <title>Whole genome shotgun sequence of Phytohabitans rumicis NBRC 108638.</title>
        <authorList>
            <person name="Komaki H."/>
            <person name="Tamura T."/>
        </authorList>
    </citation>
    <scope>NUCLEOTIDE SEQUENCE [LARGE SCALE GENOMIC DNA]</scope>
    <source>
        <strain evidence="1 2">NBRC 108638</strain>
    </source>
</reference>
<evidence type="ECO:0000313" key="1">
    <source>
        <dbReference type="EMBL" id="GFJ92474.1"/>
    </source>
</evidence>
<dbReference type="EMBL" id="BLPG01000001">
    <property type="protein sequence ID" value="GFJ92474.1"/>
    <property type="molecule type" value="Genomic_DNA"/>
</dbReference>
<organism evidence="1 2">
    <name type="scientific">Phytohabitans rumicis</name>
    <dbReference type="NCBI Taxonomy" id="1076125"/>
    <lineage>
        <taxon>Bacteria</taxon>
        <taxon>Bacillati</taxon>
        <taxon>Actinomycetota</taxon>
        <taxon>Actinomycetes</taxon>
        <taxon>Micromonosporales</taxon>
        <taxon>Micromonosporaceae</taxon>
    </lineage>
</organism>
<proteinExistence type="predicted"/>
<reference evidence="1 2" key="2">
    <citation type="submission" date="2020-03" db="EMBL/GenBank/DDBJ databases">
        <authorList>
            <person name="Ichikawa N."/>
            <person name="Kimura A."/>
            <person name="Kitahashi Y."/>
            <person name="Uohara A."/>
        </authorList>
    </citation>
    <scope>NUCLEOTIDE SEQUENCE [LARGE SCALE GENOMIC DNA]</scope>
    <source>
        <strain evidence="1 2">NBRC 108638</strain>
    </source>
</reference>
<sequence>MSTTKKPALGRQVVALVDPDEHDGREELVATVTGLNKDGTVNLLGFPDEAGQTVVELRGARLCADRSAAEKALGEHLDDLPRRPGEPDPTALRVARWVPVAYWPDDPTGAAIATLTAELAKVKSDVAALAKAAKPAS</sequence>
<dbReference type="AlphaFoldDB" id="A0A6V8L863"/>
<protein>
    <submittedName>
        <fullName evidence="1">Uncharacterized protein</fullName>
    </submittedName>
</protein>
<gene>
    <name evidence="1" type="ORF">Prum_061160</name>
</gene>
<evidence type="ECO:0000313" key="2">
    <source>
        <dbReference type="Proteomes" id="UP000482960"/>
    </source>
</evidence>
<comment type="caution">
    <text evidence="1">The sequence shown here is derived from an EMBL/GenBank/DDBJ whole genome shotgun (WGS) entry which is preliminary data.</text>
</comment>
<keyword evidence="2" id="KW-1185">Reference proteome</keyword>
<dbReference type="Proteomes" id="UP000482960">
    <property type="component" value="Unassembled WGS sequence"/>
</dbReference>
<accession>A0A6V8L863</accession>